<keyword evidence="3" id="KW-1185">Reference proteome</keyword>
<name>A0ABR0SWJ3_9HYPO</name>
<dbReference type="Proteomes" id="UP001338125">
    <property type="component" value="Unassembled WGS sequence"/>
</dbReference>
<evidence type="ECO:0000313" key="3">
    <source>
        <dbReference type="Proteomes" id="UP001338125"/>
    </source>
</evidence>
<protein>
    <recommendedName>
        <fullName evidence="4">GPI anchored protein</fullName>
    </recommendedName>
</protein>
<sequence>MFRVLVFAGLALANLAEGIDDNRLPKSLSYSEEYCYETIATDDGGVDHPKSRLCYRNPDVYESSNSFIDQPTTAVVQTTTLIRSRSTIVATVIIEISTLKTTAGATSDAAPAVSSPCSDKTQQPAEYEHRCSTKTTTTTTALEAGTAAPVISSYLSSRSESHAGTATSTSDDGPPVVTGGAAAVNAVRFAAVGAMAGLLLALV</sequence>
<dbReference type="EMBL" id="JAVFKD010000004">
    <property type="protein sequence ID" value="KAK5996155.1"/>
    <property type="molecule type" value="Genomic_DNA"/>
</dbReference>
<organism evidence="2 3">
    <name type="scientific">Cladobotryum mycophilum</name>
    <dbReference type="NCBI Taxonomy" id="491253"/>
    <lineage>
        <taxon>Eukaryota</taxon>
        <taxon>Fungi</taxon>
        <taxon>Dikarya</taxon>
        <taxon>Ascomycota</taxon>
        <taxon>Pezizomycotina</taxon>
        <taxon>Sordariomycetes</taxon>
        <taxon>Hypocreomycetidae</taxon>
        <taxon>Hypocreales</taxon>
        <taxon>Hypocreaceae</taxon>
        <taxon>Cladobotryum</taxon>
    </lineage>
</organism>
<comment type="caution">
    <text evidence="2">The sequence shown here is derived from an EMBL/GenBank/DDBJ whole genome shotgun (WGS) entry which is preliminary data.</text>
</comment>
<feature type="chain" id="PRO_5046933266" description="GPI anchored protein" evidence="1">
    <location>
        <begin position="19"/>
        <end position="203"/>
    </location>
</feature>
<accession>A0ABR0SWJ3</accession>
<reference evidence="2 3" key="1">
    <citation type="submission" date="2024-01" db="EMBL/GenBank/DDBJ databases">
        <title>Complete genome of Cladobotryum mycophilum ATHUM6906.</title>
        <authorList>
            <person name="Christinaki A.C."/>
            <person name="Myridakis A.I."/>
            <person name="Kouvelis V.N."/>
        </authorList>
    </citation>
    <scope>NUCLEOTIDE SEQUENCE [LARGE SCALE GENOMIC DNA]</scope>
    <source>
        <strain evidence="2 3">ATHUM6906</strain>
    </source>
</reference>
<evidence type="ECO:0008006" key="4">
    <source>
        <dbReference type="Google" id="ProtNLM"/>
    </source>
</evidence>
<feature type="signal peptide" evidence="1">
    <location>
        <begin position="1"/>
        <end position="18"/>
    </location>
</feature>
<evidence type="ECO:0000313" key="2">
    <source>
        <dbReference type="EMBL" id="KAK5996155.1"/>
    </source>
</evidence>
<gene>
    <name evidence="2" type="ORF">PT974_04583</name>
</gene>
<proteinExistence type="predicted"/>
<keyword evidence="1" id="KW-0732">Signal</keyword>
<evidence type="ECO:0000256" key="1">
    <source>
        <dbReference type="SAM" id="SignalP"/>
    </source>
</evidence>